<reference evidence="8" key="1">
    <citation type="journal article" date="2019" name="Int. J. Syst. Evol. Microbiol.">
        <title>The Global Catalogue of Microorganisms (GCM) 10K type strain sequencing project: providing services to taxonomists for standard genome sequencing and annotation.</title>
        <authorList>
            <consortium name="The Broad Institute Genomics Platform"/>
            <consortium name="The Broad Institute Genome Sequencing Center for Infectious Disease"/>
            <person name="Wu L."/>
            <person name="Ma J."/>
        </authorList>
    </citation>
    <scope>NUCLEOTIDE SEQUENCE [LARGE SCALE GENOMIC DNA]</scope>
    <source>
        <strain evidence="8">KCTC 52473</strain>
    </source>
</reference>
<accession>A0ABV7FLE6</accession>
<comment type="similarity">
    <text evidence="1">Belongs to the LysR transcriptional regulatory family.</text>
</comment>
<evidence type="ECO:0000313" key="8">
    <source>
        <dbReference type="Proteomes" id="UP001595478"/>
    </source>
</evidence>
<dbReference type="SUPFAM" id="SSF53850">
    <property type="entry name" value="Periplasmic binding protein-like II"/>
    <property type="match status" value="1"/>
</dbReference>
<dbReference type="EMBL" id="JBHRSW010000004">
    <property type="protein sequence ID" value="MFC3120189.1"/>
    <property type="molecule type" value="Genomic_DNA"/>
</dbReference>
<keyword evidence="2" id="KW-0805">Transcription regulation</keyword>
<dbReference type="InterPro" id="IPR005119">
    <property type="entry name" value="LysR_subst-bd"/>
</dbReference>
<evidence type="ECO:0000256" key="5">
    <source>
        <dbReference type="ARBA" id="ARBA00023163"/>
    </source>
</evidence>
<dbReference type="Gene3D" id="3.40.190.290">
    <property type="match status" value="1"/>
</dbReference>
<evidence type="ECO:0000259" key="6">
    <source>
        <dbReference type="PROSITE" id="PS50931"/>
    </source>
</evidence>
<gene>
    <name evidence="7" type="primary">nhaR</name>
    <name evidence="7" type="ORF">ACFOHL_00980</name>
</gene>
<dbReference type="InterPro" id="IPR000847">
    <property type="entry name" value="LysR_HTH_N"/>
</dbReference>
<keyword evidence="5" id="KW-0804">Transcription</keyword>
<dbReference type="PANTHER" id="PTHR30293:SF2">
    <property type="entry name" value="TRANSCRIPTIONAL ACTIVATOR PROTEIN NHAR"/>
    <property type="match status" value="1"/>
</dbReference>
<dbReference type="PANTHER" id="PTHR30293">
    <property type="entry name" value="TRANSCRIPTIONAL REGULATORY PROTEIN NAC-RELATED"/>
    <property type="match status" value="1"/>
</dbReference>
<dbReference type="NCBIfam" id="NF008284">
    <property type="entry name" value="PRK11062.1"/>
    <property type="match status" value="1"/>
</dbReference>
<dbReference type="InterPro" id="IPR036390">
    <property type="entry name" value="WH_DNA-bd_sf"/>
</dbReference>
<keyword evidence="4" id="KW-0010">Activator</keyword>
<comment type="caution">
    <text evidence="7">The sequence shown here is derived from an EMBL/GenBank/DDBJ whole genome shotgun (WGS) entry which is preliminary data.</text>
</comment>
<evidence type="ECO:0000313" key="7">
    <source>
        <dbReference type="EMBL" id="MFC3120189.1"/>
    </source>
</evidence>
<dbReference type="Gene3D" id="1.10.10.10">
    <property type="entry name" value="Winged helix-like DNA-binding domain superfamily/Winged helix DNA-binding domain"/>
    <property type="match status" value="1"/>
</dbReference>
<dbReference type="PROSITE" id="PS50931">
    <property type="entry name" value="HTH_LYSR"/>
    <property type="match status" value="1"/>
</dbReference>
<organism evidence="7 8">
    <name type="scientific">Agaribacter flavus</name>
    <dbReference type="NCBI Taxonomy" id="1902781"/>
    <lineage>
        <taxon>Bacteria</taxon>
        <taxon>Pseudomonadati</taxon>
        <taxon>Pseudomonadota</taxon>
        <taxon>Gammaproteobacteria</taxon>
        <taxon>Alteromonadales</taxon>
        <taxon>Alteromonadaceae</taxon>
        <taxon>Agaribacter</taxon>
    </lineage>
</organism>
<evidence type="ECO:0000256" key="4">
    <source>
        <dbReference type="ARBA" id="ARBA00023159"/>
    </source>
</evidence>
<dbReference type="SUPFAM" id="SSF46785">
    <property type="entry name" value="Winged helix' DNA-binding domain"/>
    <property type="match status" value="1"/>
</dbReference>
<feature type="domain" description="HTH lysR-type" evidence="6">
    <location>
        <begin position="5"/>
        <end position="62"/>
    </location>
</feature>
<sequence length="300" mass="33326">MADNFNYKHLHYFWVVATEGSIARAADKLFITPQTISGQLSMLEERIGQPLFDRVGRRLRLTETGRLVLRYADEIFELGKELNDVLRGAPLVGTSEFIISAASALPKTIVYKILEPALNLSKDLSILCKEGPVETILGELAVHEVDMVLTDTPLSSAYSIKAYNHYLGQSSLTFFASPDLAKQLSGTFPACLNDQPILLPTKQYAVRQLFDKWCQDSNIFPIVRGQYDDSALMKSFGRAGFGIFFMPSIIEQEVVESFGVEIIGSLSEITQKFYAISAERKVTHPAVAAICSTARDIIFN</sequence>
<evidence type="ECO:0000256" key="3">
    <source>
        <dbReference type="ARBA" id="ARBA00023125"/>
    </source>
</evidence>
<protein>
    <submittedName>
        <fullName evidence="7">Transcriptional activator NhaR</fullName>
    </submittedName>
</protein>
<proteinExistence type="inferred from homology"/>
<dbReference type="Pfam" id="PF00126">
    <property type="entry name" value="HTH_1"/>
    <property type="match status" value="1"/>
</dbReference>
<dbReference type="InterPro" id="IPR036388">
    <property type="entry name" value="WH-like_DNA-bd_sf"/>
</dbReference>
<keyword evidence="3" id="KW-0238">DNA-binding</keyword>
<dbReference type="RefSeq" id="WP_376918331.1">
    <property type="nucleotide sequence ID" value="NZ_JBHRSW010000004.1"/>
</dbReference>
<keyword evidence="8" id="KW-1185">Reference proteome</keyword>
<name>A0ABV7FLE6_9ALTE</name>
<evidence type="ECO:0000256" key="1">
    <source>
        <dbReference type="ARBA" id="ARBA00009437"/>
    </source>
</evidence>
<dbReference type="Pfam" id="PF03466">
    <property type="entry name" value="LysR_substrate"/>
    <property type="match status" value="1"/>
</dbReference>
<evidence type="ECO:0000256" key="2">
    <source>
        <dbReference type="ARBA" id="ARBA00023015"/>
    </source>
</evidence>
<dbReference type="Proteomes" id="UP001595478">
    <property type="component" value="Unassembled WGS sequence"/>
</dbReference>